<dbReference type="GO" id="GO:0005737">
    <property type="term" value="C:cytoplasm"/>
    <property type="evidence" value="ECO:0007669"/>
    <property type="project" value="TreeGrafter"/>
</dbReference>
<organism evidence="1 2">
    <name type="scientific">Dictyobacter alpinus</name>
    <dbReference type="NCBI Taxonomy" id="2014873"/>
    <lineage>
        <taxon>Bacteria</taxon>
        <taxon>Bacillati</taxon>
        <taxon>Chloroflexota</taxon>
        <taxon>Ktedonobacteria</taxon>
        <taxon>Ktedonobacterales</taxon>
        <taxon>Dictyobacteraceae</taxon>
        <taxon>Dictyobacter</taxon>
    </lineage>
</organism>
<keyword evidence="2" id="KW-1185">Reference proteome</keyword>
<dbReference type="PANTHER" id="PTHR21621:SF0">
    <property type="entry name" value="BETA-CITRYLGLUTAMATE SYNTHASE B-RELATED"/>
    <property type="match status" value="1"/>
</dbReference>
<protein>
    <recommendedName>
        <fullName evidence="3">ATP-grasp domain-containing protein</fullName>
    </recommendedName>
</protein>
<gene>
    <name evidence="1" type="ORF">KDA_46260</name>
</gene>
<dbReference type="Proteomes" id="UP000287171">
    <property type="component" value="Unassembled WGS sequence"/>
</dbReference>
<dbReference type="NCBIfam" id="NF038074">
    <property type="entry name" value="fam_STM4014"/>
    <property type="match status" value="1"/>
</dbReference>
<evidence type="ECO:0008006" key="3">
    <source>
        <dbReference type="Google" id="ProtNLM"/>
    </source>
</evidence>
<name>A0A402BCY4_9CHLR</name>
<dbReference type="EMBL" id="BIFT01000001">
    <property type="protein sequence ID" value="GCE29142.1"/>
    <property type="molecule type" value="Genomic_DNA"/>
</dbReference>
<dbReference type="OrthoDB" id="9789963at2"/>
<sequence>MNQKPPFLVIGTPGDRRIDLFQQALLSSGEPEARLISYLDLLQQRTSLSAYLSPETIVRIESPGKNQQVERALLTLGAELEDPEGVPYQRLSTSLLAALPFEKGLLLPSRQWYLGYKKMIGCLHPQLLGVRLFNQPEDILLMFDKRACHRFLALHAIPVPPALDPISCYEELRQQMIQRHWPRVFIKPAHGSSAAGIIAYRCQGTRQQAITTIEMVSDESDGYRLYNTRRIRTYSDAAQIEQLINALCLHRVHVEQWIPKAGYQDQVFDCRIVVINGQAQHAVVRLSHSPMTNLHLLNQRGDLNVIRQQLGEDNWQAALHTCERAAALFPKSLYVGVDLLFAAHHPEHHAILEMNAFGDLLPRLLCNGQDTYSAELAALLKGSSDA</sequence>
<evidence type="ECO:0000313" key="2">
    <source>
        <dbReference type="Proteomes" id="UP000287171"/>
    </source>
</evidence>
<evidence type="ECO:0000313" key="1">
    <source>
        <dbReference type="EMBL" id="GCE29142.1"/>
    </source>
</evidence>
<dbReference type="GO" id="GO:0009432">
    <property type="term" value="P:SOS response"/>
    <property type="evidence" value="ECO:0007669"/>
    <property type="project" value="TreeGrafter"/>
</dbReference>
<accession>A0A402BCY4</accession>
<reference evidence="2" key="1">
    <citation type="submission" date="2018-12" db="EMBL/GenBank/DDBJ databases">
        <title>Tengunoibacter tsumagoiensis gen. nov., sp. nov., Dictyobacter kobayashii sp. nov., D. alpinus sp. nov., and D. joshuensis sp. nov. and description of Dictyobacteraceae fam. nov. within the order Ktedonobacterales isolated from Tengu-no-mugimeshi.</title>
        <authorList>
            <person name="Wang C.M."/>
            <person name="Zheng Y."/>
            <person name="Sakai Y."/>
            <person name="Toyoda A."/>
            <person name="Minakuchi Y."/>
            <person name="Abe K."/>
            <person name="Yokota A."/>
            <person name="Yabe S."/>
        </authorList>
    </citation>
    <scope>NUCLEOTIDE SEQUENCE [LARGE SCALE GENOMIC DNA]</scope>
    <source>
        <strain evidence="2">Uno16</strain>
    </source>
</reference>
<dbReference type="SUPFAM" id="SSF56059">
    <property type="entry name" value="Glutathione synthetase ATP-binding domain-like"/>
    <property type="match status" value="1"/>
</dbReference>
<proteinExistence type="predicted"/>
<comment type="caution">
    <text evidence="1">The sequence shown here is derived from an EMBL/GenBank/DDBJ whole genome shotgun (WGS) entry which is preliminary data.</text>
</comment>
<dbReference type="GO" id="GO:0018169">
    <property type="term" value="F:ribosomal S6-glutamic acid ligase activity"/>
    <property type="evidence" value="ECO:0007669"/>
    <property type="project" value="TreeGrafter"/>
</dbReference>
<dbReference type="AlphaFoldDB" id="A0A402BCY4"/>
<dbReference type="RefSeq" id="WP_126629277.1">
    <property type="nucleotide sequence ID" value="NZ_BIFT01000001.1"/>
</dbReference>
<dbReference type="InterPro" id="IPR047778">
    <property type="entry name" value="STM4014-like"/>
</dbReference>
<dbReference type="Gene3D" id="3.30.470.20">
    <property type="entry name" value="ATP-grasp fold, B domain"/>
    <property type="match status" value="1"/>
</dbReference>
<dbReference type="PANTHER" id="PTHR21621">
    <property type="entry name" value="RIBOSOMAL PROTEIN S6 MODIFICATION PROTEIN"/>
    <property type="match status" value="1"/>
</dbReference>